<accession>A0AAD7TG41</accession>
<feature type="region of interest" description="Disordered" evidence="1">
    <location>
        <begin position="1"/>
        <end position="102"/>
    </location>
</feature>
<keyword evidence="3" id="KW-1185">Reference proteome</keyword>
<evidence type="ECO:0000313" key="3">
    <source>
        <dbReference type="Proteomes" id="UP001215151"/>
    </source>
</evidence>
<dbReference type="AlphaFoldDB" id="A0AAD7TG41"/>
<feature type="region of interest" description="Disordered" evidence="1">
    <location>
        <begin position="631"/>
        <end position="668"/>
    </location>
</feature>
<gene>
    <name evidence="2" type="ORF">ONZ51_g12372</name>
</gene>
<protein>
    <recommendedName>
        <fullName evidence="4">Endonuclease/exonuclease/phosphatase domain-containing protein</fullName>
    </recommendedName>
</protein>
<dbReference type="Gene3D" id="3.60.10.10">
    <property type="entry name" value="Endonuclease/exonuclease/phosphatase"/>
    <property type="match status" value="1"/>
</dbReference>
<evidence type="ECO:0000256" key="1">
    <source>
        <dbReference type="SAM" id="MobiDB-lite"/>
    </source>
</evidence>
<feature type="compositionally biased region" description="Basic residues" evidence="1">
    <location>
        <begin position="652"/>
        <end position="662"/>
    </location>
</feature>
<feature type="region of interest" description="Disordered" evidence="1">
    <location>
        <begin position="203"/>
        <end position="335"/>
    </location>
</feature>
<feature type="compositionally biased region" description="Low complexity" evidence="1">
    <location>
        <begin position="309"/>
        <end position="323"/>
    </location>
</feature>
<comment type="caution">
    <text evidence="2">The sequence shown here is derived from an EMBL/GenBank/DDBJ whole genome shotgun (WGS) entry which is preliminary data.</text>
</comment>
<proteinExistence type="predicted"/>
<feature type="compositionally biased region" description="Low complexity" evidence="1">
    <location>
        <begin position="225"/>
        <end position="239"/>
    </location>
</feature>
<evidence type="ECO:0000313" key="2">
    <source>
        <dbReference type="EMBL" id="KAJ8455646.1"/>
    </source>
</evidence>
<organism evidence="2 3">
    <name type="scientific">Trametes cubensis</name>
    <dbReference type="NCBI Taxonomy" id="1111947"/>
    <lineage>
        <taxon>Eukaryota</taxon>
        <taxon>Fungi</taxon>
        <taxon>Dikarya</taxon>
        <taxon>Basidiomycota</taxon>
        <taxon>Agaricomycotina</taxon>
        <taxon>Agaricomycetes</taxon>
        <taxon>Polyporales</taxon>
        <taxon>Polyporaceae</taxon>
        <taxon>Trametes</taxon>
    </lineage>
</organism>
<sequence>MSLRVSSGDRGPPRSTTVHGRSDHSSATSTLAPHDAPPANTPQQGNSSPRLDYDPLPGPEEGDDEWVDNALDAYRAGDEVEDAEMDDSPGQGSQPPSANSLDAQVARELAATEHLPVIHWEDGFVAACNTIVASLNTMTTSLREHRILIRRLMPSESRPGWEALNAALDRLNSTVFDLSGDFAHAAGVAFRLADDLAELDRRFEHTGPSPSPPAPQPDHVLDLGPSEAPSRLPSRSPSPGLTATVQRPTLLDRLGSASPRTTRDPLNWADVVRRGASPPAPATPATPALAKRLRSPTPGPGAHTRTRSDASPSPAPSSRGHSPAPKRFKRPPPRVTKTVYVVFTEGGRIPPEKRLPAGSIQKTLSTSFERSGDLSDYRIHHLAWSAMGNITVVLSQVPTEAALNFLKERTAAVLNVPIIYIDVRTYQYRTSLAFRRVPCIADGGLPIPVREAARPLELQADWAPYINSPDTRLRWGPDRGQKLSSRMLVVDIQDDSSHSIGKALAAVSVLFPDGARRAHILPDKPKVPQCGSCLAWGHVASVCRSPTDVCDRCGGPHHVRLHNTLAACCEERPDRLSSDCPHPPRCRNCKGAHYASDRVCEWSKHCNDRTWYVAQGQALPHANVPLHHTVKEPTRKGGLTDNPGARTTGTPKRGRQRKRNGRAGREAGRGAGVIFHNVNHSPQQTHLVLEQCAAAEVDIVCLQEPWYGSIHPIPSASPAGPADRTEDNMLYGTQLHPAWRLIEARKDARVVCHVSRRLVNAFVTLDPTVDHRDCMLLAVRLDVNQDPTNILNIYNDTRNSAVTYLADIVQRLPDIDIAGGVTNVR</sequence>
<evidence type="ECO:0008006" key="4">
    <source>
        <dbReference type="Google" id="ProtNLM"/>
    </source>
</evidence>
<reference evidence="2" key="1">
    <citation type="submission" date="2022-11" db="EMBL/GenBank/DDBJ databases">
        <title>Genome Sequence of Cubamyces cubensis.</title>
        <authorList>
            <person name="Buettner E."/>
        </authorList>
    </citation>
    <scope>NUCLEOTIDE SEQUENCE</scope>
    <source>
        <strain evidence="2">MPL-01</strain>
    </source>
</reference>
<dbReference type="EMBL" id="JAPEVG010000746">
    <property type="protein sequence ID" value="KAJ8455646.1"/>
    <property type="molecule type" value="Genomic_DNA"/>
</dbReference>
<feature type="compositionally biased region" description="Polar residues" evidence="1">
    <location>
        <begin position="14"/>
        <end position="31"/>
    </location>
</feature>
<dbReference type="Proteomes" id="UP001215151">
    <property type="component" value="Unassembled WGS sequence"/>
</dbReference>
<dbReference type="InterPro" id="IPR036691">
    <property type="entry name" value="Endo/exonu/phosph_ase_sf"/>
</dbReference>
<dbReference type="SUPFAM" id="SSF56219">
    <property type="entry name" value="DNase I-like"/>
    <property type="match status" value="1"/>
</dbReference>
<name>A0AAD7TG41_9APHY</name>
<feature type="compositionally biased region" description="Polar residues" evidence="1">
    <location>
        <begin position="90"/>
        <end position="102"/>
    </location>
</feature>